<evidence type="ECO:0000256" key="1">
    <source>
        <dbReference type="SAM" id="SignalP"/>
    </source>
</evidence>
<keyword evidence="1" id="KW-0732">Signal</keyword>
<gene>
    <name evidence="2" type="ORF">CU320_14745</name>
</gene>
<organism evidence="2 3">
    <name type="scientific">Acinetobacter pseudolwoffii</name>
    <dbReference type="NCBI Taxonomy" id="2053287"/>
    <lineage>
        <taxon>Bacteria</taxon>
        <taxon>Pseudomonadati</taxon>
        <taxon>Pseudomonadota</taxon>
        <taxon>Gammaproteobacteria</taxon>
        <taxon>Moraxellales</taxon>
        <taxon>Moraxellaceae</taxon>
        <taxon>Acinetobacter</taxon>
    </lineage>
</organism>
<sequence>MSKLLTLCALICTSMLSQAGLEVLNQQELTETVGQGGADLNWTLSLNHIYATDLTKDTISRLDGNDNPLEVFYVLDPTTCGATKQFCRLAIAPNNHLDANGNKKWLVFKGIQGTIQIDKFSIDGTTIINHRNEPQTAMQITFYDNQPLKIRNLGFNTVSIETGTGAGALEGYANTGTYDTYTARTYNTEGGFSTSTQDVPSFDKGAEKGFMGLNVHGNLHMSGNLKIFGYNCTGGAQSRC</sequence>
<protein>
    <submittedName>
        <fullName evidence="2">Uncharacterized protein</fullName>
    </submittedName>
</protein>
<evidence type="ECO:0000313" key="2">
    <source>
        <dbReference type="EMBL" id="PJI31310.1"/>
    </source>
</evidence>
<evidence type="ECO:0000313" key="3">
    <source>
        <dbReference type="Proteomes" id="UP000242351"/>
    </source>
</evidence>
<dbReference type="RefSeq" id="WP_100358204.1">
    <property type="nucleotide sequence ID" value="NZ_PGOZ01000031.1"/>
</dbReference>
<feature type="chain" id="PRO_5014123493" evidence="1">
    <location>
        <begin position="20"/>
        <end position="240"/>
    </location>
</feature>
<reference evidence="2 3" key="1">
    <citation type="submission" date="2017-11" db="EMBL/GenBank/DDBJ databases">
        <authorList>
            <person name="Han C.G."/>
        </authorList>
    </citation>
    <scope>NUCLEOTIDE SEQUENCE [LARGE SCALE GENOMIC DNA]</scope>
    <source>
        <strain evidence="2 3">ANC 5347</strain>
    </source>
</reference>
<dbReference type="AlphaFoldDB" id="A0A2H9UI14"/>
<proteinExistence type="predicted"/>
<name>A0A2H9UI14_9GAMM</name>
<reference evidence="2 3" key="2">
    <citation type="submission" date="2017-12" db="EMBL/GenBank/DDBJ databases">
        <title>Revising the taxonomy of the Acinetobacter lwoffii group: the description of Acinetobacter pseudolwoffii sp. nov. and emended description of Acinetobacter lwoffii.</title>
        <authorList>
            <person name="Nemec A."/>
        </authorList>
    </citation>
    <scope>NUCLEOTIDE SEQUENCE [LARGE SCALE GENOMIC DNA]</scope>
    <source>
        <strain evidence="2 3">ANC 5347</strain>
    </source>
</reference>
<accession>A0A2H9UI14</accession>
<feature type="signal peptide" evidence="1">
    <location>
        <begin position="1"/>
        <end position="19"/>
    </location>
</feature>
<dbReference type="Proteomes" id="UP000242351">
    <property type="component" value="Unassembled WGS sequence"/>
</dbReference>
<dbReference type="EMBL" id="PGOZ01000031">
    <property type="protein sequence ID" value="PJI31310.1"/>
    <property type="molecule type" value="Genomic_DNA"/>
</dbReference>
<comment type="caution">
    <text evidence="2">The sequence shown here is derived from an EMBL/GenBank/DDBJ whole genome shotgun (WGS) entry which is preliminary data.</text>
</comment>